<gene>
    <name evidence="2" type="primary">Vigan.05G248700</name>
    <name evidence="2" type="ORF">VIGAN_05248700</name>
</gene>
<dbReference type="EMBL" id="AP015038">
    <property type="protein sequence ID" value="BAT88855.1"/>
    <property type="molecule type" value="Genomic_DNA"/>
</dbReference>
<protein>
    <submittedName>
        <fullName evidence="2">Uncharacterized protein</fullName>
    </submittedName>
</protein>
<evidence type="ECO:0000313" key="2">
    <source>
        <dbReference type="EMBL" id="BAT88855.1"/>
    </source>
</evidence>
<feature type="region of interest" description="Disordered" evidence="1">
    <location>
        <begin position="1"/>
        <end position="62"/>
    </location>
</feature>
<proteinExistence type="predicted"/>
<dbReference type="Proteomes" id="UP000291084">
    <property type="component" value="Chromosome 5"/>
</dbReference>
<evidence type="ECO:0000313" key="3">
    <source>
        <dbReference type="Proteomes" id="UP000291084"/>
    </source>
</evidence>
<reference evidence="2 3" key="1">
    <citation type="journal article" date="2015" name="Sci. Rep.">
        <title>The power of single molecule real-time sequencing technology in the de novo assembly of a eukaryotic genome.</title>
        <authorList>
            <person name="Sakai H."/>
            <person name="Naito K."/>
            <person name="Ogiso-Tanaka E."/>
            <person name="Takahashi Y."/>
            <person name="Iseki K."/>
            <person name="Muto C."/>
            <person name="Satou K."/>
            <person name="Teruya K."/>
            <person name="Shiroma A."/>
            <person name="Shimoji M."/>
            <person name="Hirano T."/>
            <person name="Itoh T."/>
            <person name="Kaga A."/>
            <person name="Tomooka N."/>
        </authorList>
    </citation>
    <scope>NUCLEOTIDE SEQUENCE [LARGE SCALE GENOMIC DNA]</scope>
    <source>
        <strain evidence="3">cv. Shumari</strain>
    </source>
</reference>
<sequence>MDGSSHGWSSSPASSTIPATWLQSSRGSSYRKEKSYDVLHPADPAPSRSSKEGAVAATSRRPKPKIVPLSGKCVSCFPPLSGLFTPRWIHRDFLSAAQR</sequence>
<name>A0A0S3S7P9_PHAAN</name>
<organism evidence="2 3">
    <name type="scientific">Vigna angularis var. angularis</name>
    <dbReference type="NCBI Taxonomy" id="157739"/>
    <lineage>
        <taxon>Eukaryota</taxon>
        <taxon>Viridiplantae</taxon>
        <taxon>Streptophyta</taxon>
        <taxon>Embryophyta</taxon>
        <taxon>Tracheophyta</taxon>
        <taxon>Spermatophyta</taxon>
        <taxon>Magnoliopsida</taxon>
        <taxon>eudicotyledons</taxon>
        <taxon>Gunneridae</taxon>
        <taxon>Pentapetalae</taxon>
        <taxon>rosids</taxon>
        <taxon>fabids</taxon>
        <taxon>Fabales</taxon>
        <taxon>Fabaceae</taxon>
        <taxon>Papilionoideae</taxon>
        <taxon>50 kb inversion clade</taxon>
        <taxon>NPAAA clade</taxon>
        <taxon>indigoferoid/millettioid clade</taxon>
        <taxon>Phaseoleae</taxon>
        <taxon>Vigna</taxon>
    </lineage>
</organism>
<dbReference type="AlphaFoldDB" id="A0A0S3S7P9"/>
<feature type="compositionally biased region" description="Low complexity" evidence="1">
    <location>
        <begin position="1"/>
        <end position="21"/>
    </location>
</feature>
<keyword evidence="3" id="KW-1185">Reference proteome</keyword>
<evidence type="ECO:0000256" key="1">
    <source>
        <dbReference type="SAM" id="MobiDB-lite"/>
    </source>
</evidence>
<accession>A0A0S3S7P9</accession>